<accession>A0AAV6Y152</accession>
<organism evidence="2 3">
    <name type="scientific">Buddleja alternifolia</name>
    <dbReference type="NCBI Taxonomy" id="168488"/>
    <lineage>
        <taxon>Eukaryota</taxon>
        <taxon>Viridiplantae</taxon>
        <taxon>Streptophyta</taxon>
        <taxon>Embryophyta</taxon>
        <taxon>Tracheophyta</taxon>
        <taxon>Spermatophyta</taxon>
        <taxon>Magnoliopsida</taxon>
        <taxon>eudicotyledons</taxon>
        <taxon>Gunneridae</taxon>
        <taxon>Pentapetalae</taxon>
        <taxon>asterids</taxon>
        <taxon>lamiids</taxon>
        <taxon>Lamiales</taxon>
        <taxon>Scrophulariaceae</taxon>
        <taxon>Buddlejeae</taxon>
        <taxon>Buddleja</taxon>
    </lineage>
</organism>
<keyword evidence="1" id="KW-0732">Signal</keyword>
<proteinExistence type="predicted"/>
<dbReference type="Proteomes" id="UP000826271">
    <property type="component" value="Unassembled WGS sequence"/>
</dbReference>
<feature type="chain" id="PRO_5043843326" evidence="1">
    <location>
        <begin position="20"/>
        <end position="83"/>
    </location>
</feature>
<evidence type="ECO:0000313" key="3">
    <source>
        <dbReference type="Proteomes" id="UP000826271"/>
    </source>
</evidence>
<reference evidence="2" key="1">
    <citation type="submission" date="2019-10" db="EMBL/GenBank/DDBJ databases">
        <authorList>
            <person name="Zhang R."/>
            <person name="Pan Y."/>
            <person name="Wang J."/>
            <person name="Ma R."/>
            <person name="Yu S."/>
        </authorList>
    </citation>
    <scope>NUCLEOTIDE SEQUENCE</scope>
    <source>
        <strain evidence="2">LA-IB0</strain>
        <tissue evidence="2">Leaf</tissue>
    </source>
</reference>
<evidence type="ECO:0000256" key="1">
    <source>
        <dbReference type="SAM" id="SignalP"/>
    </source>
</evidence>
<gene>
    <name evidence="2" type="ORF">BUALT_Bualt02G0179700</name>
</gene>
<comment type="caution">
    <text evidence="2">The sequence shown here is derived from an EMBL/GenBank/DDBJ whole genome shotgun (WGS) entry which is preliminary data.</text>
</comment>
<sequence>MARKLTFLFYLIFIVTILAQNQASGAKVGASQLHQQVNLQYGISEGSLRPQGGASWAILAIQLFQICGAAWAAPALPVLSRVC</sequence>
<protein>
    <submittedName>
        <fullName evidence="2">Uncharacterized protein</fullName>
    </submittedName>
</protein>
<dbReference type="EMBL" id="WHWC01000002">
    <property type="protein sequence ID" value="KAG8388961.1"/>
    <property type="molecule type" value="Genomic_DNA"/>
</dbReference>
<dbReference type="AlphaFoldDB" id="A0AAV6Y152"/>
<name>A0AAV6Y152_9LAMI</name>
<evidence type="ECO:0000313" key="2">
    <source>
        <dbReference type="EMBL" id="KAG8388961.1"/>
    </source>
</evidence>
<feature type="signal peptide" evidence="1">
    <location>
        <begin position="1"/>
        <end position="19"/>
    </location>
</feature>
<keyword evidence="3" id="KW-1185">Reference proteome</keyword>